<evidence type="ECO:0000313" key="9">
    <source>
        <dbReference type="Proteomes" id="UP000307790"/>
    </source>
</evidence>
<evidence type="ECO:0000256" key="4">
    <source>
        <dbReference type="ARBA" id="ARBA00022989"/>
    </source>
</evidence>
<feature type="transmembrane region" description="Helical" evidence="6">
    <location>
        <begin position="149"/>
        <end position="176"/>
    </location>
</feature>
<evidence type="ECO:0000256" key="5">
    <source>
        <dbReference type="ARBA" id="ARBA00023136"/>
    </source>
</evidence>
<dbReference type="RefSeq" id="WP_138318721.1">
    <property type="nucleotide sequence ID" value="NZ_VCBC01000004.1"/>
</dbReference>
<name>A0A5R9IM79_9GAMM</name>
<comment type="caution">
    <text evidence="8">The sequence shown here is derived from an EMBL/GenBank/DDBJ whole genome shotgun (WGS) entry which is preliminary data.</text>
</comment>
<feature type="domain" description="Cytochrome b561 bacterial/Ni-hydrogenase" evidence="7">
    <location>
        <begin position="8"/>
        <end position="178"/>
    </location>
</feature>
<feature type="transmembrane region" description="Helical" evidence="6">
    <location>
        <begin position="95"/>
        <end position="116"/>
    </location>
</feature>
<dbReference type="Pfam" id="PF01292">
    <property type="entry name" value="Ni_hydr_CYTB"/>
    <property type="match status" value="1"/>
</dbReference>
<comment type="subcellular location">
    <subcellularLocation>
        <location evidence="1">Cell membrane</location>
        <topology evidence="1">Multi-pass membrane protein</topology>
    </subcellularLocation>
</comment>
<dbReference type="OrthoDB" id="196472at2"/>
<evidence type="ECO:0000259" key="7">
    <source>
        <dbReference type="Pfam" id="PF01292"/>
    </source>
</evidence>
<feature type="transmembrane region" description="Helical" evidence="6">
    <location>
        <begin position="197"/>
        <end position="215"/>
    </location>
</feature>
<keyword evidence="9" id="KW-1185">Reference proteome</keyword>
<dbReference type="InterPro" id="IPR016174">
    <property type="entry name" value="Di-haem_cyt_TM"/>
</dbReference>
<reference evidence="8 9" key="1">
    <citation type="submission" date="2019-05" db="EMBL/GenBank/DDBJ databases">
        <title>Genome sequences of Thalassotalea litorea 1K03283.</title>
        <authorList>
            <person name="Zhang D."/>
        </authorList>
    </citation>
    <scope>NUCLEOTIDE SEQUENCE [LARGE SCALE GENOMIC DNA]</scope>
    <source>
        <strain evidence="8 9">MCCC 1K03283</strain>
    </source>
</reference>
<dbReference type="AlphaFoldDB" id="A0A5R9IM79"/>
<evidence type="ECO:0000256" key="6">
    <source>
        <dbReference type="SAM" id="Phobius"/>
    </source>
</evidence>
<evidence type="ECO:0000256" key="3">
    <source>
        <dbReference type="ARBA" id="ARBA00022692"/>
    </source>
</evidence>
<protein>
    <recommendedName>
        <fullName evidence="7">Cytochrome b561 bacterial/Ni-hydrogenase domain-containing protein</fullName>
    </recommendedName>
</protein>
<sequence>MSANSVKVWDSFTRVYHLSQLVLLALLWYTGEEGIFEWHFIAGFTLLALWLTRIFWGFAGSQTSRFANFIKTPIAVVNAWRNNDIARPHVGHNPVGGYMVMALLLTLGLQLATGLFSSDDVFSEGPLYALVSDDIAAFMVSWHKTLFDVLLVLIGIHAIAGILHVVRGDNVIGAIFTGRKKQQMIAQPTQIQFKNGLIAICIWLILSAVVNYFGLNFSSY</sequence>
<dbReference type="InterPro" id="IPR051542">
    <property type="entry name" value="Hydrogenase_cytochrome"/>
</dbReference>
<proteinExistence type="predicted"/>
<dbReference type="EMBL" id="VCBC01000004">
    <property type="protein sequence ID" value="TLU66654.1"/>
    <property type="molecule type" value="Genomic_DNA"/>
</dbReference>
<feature type="transmembrane region" description="Helical" evidence="6">
    <location>
        <begin position="12"/>
        <end position="29"/>
    </location>
</feature>
<dbReference type="SUPFAM" id="SSF81342">
    <property type="entry name" value="Transmembrane di-heme cytochromes"/>
    <property type="match status" value="1"/>
</dbReference>
<dbReference type="PANTHER" id="PTHR30485:SF2">
    <property type="entry name" value="BLL0597 PROTEIN"/>
    <property type="match status" value="1"/>
</dbReference>
<evidence type="ECO:0000313" key="8">
    <source>
        <dbReference type="EMBL" id="TLU66654.1"/>
    </source>
</evidence>
<dbReference type="GO" id="GO:0009055">
    <property type="term" value="F:electron transfer activity"/>
    <property type="evidence" value="ECO:0007669"/>
    <property type="project" value="InterPro"/>
</dbReference>
<organism evidence="8 9">
    <name type="scientific">Thalassotalea litorea</name>
    <dbReference type="NCBI Taxonomy" id="2020715"/>
    <lineage>
        <taxon>Bacteria</taxon>
        <taxon>Pseudomonadati</taxon>
        <taxon>Pseudomonadota</taxon>
        <taxon>Gammaproteobacteria</taxon>
        <taxon>Alteromonadales</taxon>
        <taxon>Colwelliaceae</taxon>
        <taxon>Thalassotalea</taxon>
    </lineage>
</organism>
<dbReference type="GO" id="GO:0005886">
    <property type="term" value="C:plasma membrane"/>
    <property type="evidence" value="ECO:0007669"/>
    <property type="project" value="UniProtKB-SubCell"/>
</dbReference>
<keyword evidence="5 6" id="KW-0472">Membrane</keyword>
<dbReference type="Proteomes" id="UP000307790">
    <property type="component" value="Unassembled WGS sequence"/>
</dbReference>
<dbReference type="GO" id="GO:0022904">
    <property type="term" value="P:respiratory electron transport chain"/>
    <property type="evidence" value="ECO:0007669"/>
    <property type="project" value="InterPro"/>
</dbReference>
<evidence type="ECO:0000256" key="2">
    <source>
        <dbReference type="ARBA" id="ARBA00022475"/>
    </source>
</evidence>
<dbReference type="Gene3D" id="1.20.950.20">
    <property type="entry name" value="Transmembrane di-heme cytochromes, Chain C"/>
    <property type="match status" value="1"/>
</dbReference>
<dbReference type="GO" id="GO:0020037">
    <property type="term" value="F:heme binding"/>
    <property type="evidence" value="ECO:0007669"/>
    <property type="project" value="TreeGrafter"/>
</dbReference>
<feature type="transmembrane region" description="Helical" evidence="6">
    <location>
        <begin position="35"/>
        <end position="56"/>
    </location>
</feature>
<gene>
    <name evidence="8" type="ORF">FE810_03840</name>
</gene>
<evidence type="ECO:0000256" key="1">
    <source>
        <dbReference type="ARBA" id="ARBA00004651"/>
    </source>
</evidence>
<accession>A0A5R9IM79</accession>
<keyword evidence="2" id="KW-1003">Cell membrane</keyword>
<keyword evidence="3 6" id="KW-0812">Transmembrane</keyword>
<keyword evidence="4 6" id="KW-1133">Transmembrane helix</keyword>
<dbReference type="PANTHER" id="PTHR30485">
    <property type="entry name" value="NI/FE-HYDROGENASE 1 B-TYPE CYTOCHROME SUBUNIT"/>
    <property type="match status" value="1"/>
</dbReference>
<dbReference type="InterPro" id="IPR011577">
    <property type="entry name" value="Cyt_b561_bac/Ni-Hgenase"/>
</dbReference>